<comment type="caution">
    <text evidence="2">The sequence shown here is derived from an EMBL/GenBank/DDBJ whole genome shotgun (WGS) entry which is preliminary data.</text>
</comment>
<evidence type="ECO:0000256" key="1">
    <source>
        <dbReference type="SAM" id="Phobius"/>
    </source>
</evidence>
<name>A0ABW3CW25_9FLAO</name>
<organism evidence="2 3">
    <name type="scientific">Sungkyunkwania multivorans</name>
    <dbReference type="NCBI Taxonomy" id="1173618"/>
    <lineage>
        <taxon>Bacteria</taxon>
        <taxon>Pseudomonadati</taxon>
        <taxon>Bacteroidota</taxon>
        <taxon>Flavobacteriia</taxon>
        <taxon>Flavobacteriales</taxon>
        <taxon>Flavobacteriaceae</taxon>
        <taxon>Sungkyunkwania</taxon>
    </lineage>
</organism>
<reference evidence="3" key="1">
    <citation type="journal article" date="2019" name="Int. J. Syst. Evol. Microbiol.">
        <title>The Global Catalogue of Microorganisms (GCM) 10K type strain sequencing project: providing services to taxonomists for standard genome sequencing and annotation.</title>
        <authorList>
            <consortium name="The Broad Institute Genomics Platform"/>
            <consortium name="The Broad Institute Genome Sequencing Center for Infectious Disease"/>
            <person name="Wu L."/>
            <person name="Ma J."/>
        </authorList>
    </citation>
    <scope>NUCLEOTIDE SEQUENCE [LARGE SCALE GENOMIC DNA]</scope>
    <source>
        <strain evidence="3">CCUG 62952</strain>
    </source>
</reference>
<dbReference type="EMBL" id="JBHTJH010000004">
    <property type="protein sequence ID" value="MFD0861971.1"/>
    <property type="molecule type" value="Genomic_DNA"/>
</dbReference>
<feature type="transmembrane region" description="Helical" evidence="1">
    <location>
        <begin position="14"/>
        <end position="31"/>
    </location>
</feature>
<evidence type="ECO:0000313" key="2">
    <source>
        <dbReference type="EMBL" id="MFD0861971.1"/>
    </source>
</evidence>
<accession>A0ABW3CW25</accession>
<dbReference type="Proteomes" id="UP001596978">
    <property type="component" value="Unassembled WGS sequence"/>
</dbReference>
<keyword evidence="1" id="KW-0472">Membrane</keyword>
<protein>
    <submittedName>
        <fullName evidence="2">Uncharacterized protein</fullName>
    </submittedName>
</protein>
<keyword evidence="1" id="KW-0812">Transmembrane</keyword>
<evidence type="ECO:0000313" key="3">
    <source>
        <dbReference type="Proteomes" id="UP001596978"/>
    </source>
</evidence>
<keyword evidence="1" id="KW-1133">Transmembrane helix</keyword>
<gene>
    <name evidence="2" type="ORF">ACFQ1M_07115</name>
</gene>
<proteinExistence type="predicted"/>
<keyword evidence="3" id="KW-1185">Reference proteome</keyword>
<dbReference type="RefSeq" id="WP_386406002.1">
    <property type="nucleotide sequence ID" value="NZ_JBHTJH010000004.1"/>
</dbReference>
<sequence>MRFLALEPVENKEYIALFVLCLICFLIGWLFSRWYFKKKYKNELDECHAEKERIKRQKEDFIHTGNSPIVEASSSSEGIRAIKTRERSGAVVESSQTSIAKTEPADKKGENLLNFDRFGHADPSKKDDLKRIGGVGPFIENKLNDIGIYTFDQISKFEKEDIEMVTELIKFFPGRIERDDWVGQAKRLKIDS</sequence>